<proteinExistence type="inferred from homology"/>
<protein>
    <submittedName>
        <fullName evidence="2">Tripartite tricarboxylate transporter substrate binding protein</fullName>
    </submittedName>
</protein>
<evidence type="ECO:0000313" key="2">
    <source>
        <dbReference type="EMBL" id="URI10192.1"/>
    </source>
</evidence>
<dbReference type="Gene3D" id="3.40.190.10">
    <property type="entry name" value="Periplasmic binding protein-like II"/>
    <property type="match status" value="1"/>
</dbReference>
<dbReference type="CDD" id="cd13578">
    <property type="entry name" value="PBP2_Bug27"/>
    <property type="match status" value="1"/>
</dbReference>
<comment type="similarity">
    <text evidence="1">Belongs to the UPF0065 (bug) family.</text>
</comment>
<dbReference type="SUPFAM" id="SSF53850">
    <property type="entry name" value="Periplasmic binding protein-like II"/>
    <property type="match status" value="1"/>
</dbReference>
<gene>
    <name evidence="2" type="ORF">MW290_14300</name>
</gene>
<keyword evidence="3" id="KW-1185">Reference proteome</keyword>
<dbReference type="Proteomes" id="UP001056201">
    <property type="component" value="Chromosome 2"/>
</dbReference>
<dbReference type="InterPro" id="IPR005064">
    <property type="entry name" value="BUG"/>
</dbReference>
<dbReference type="EMBL" id="CP097636">
    <property type="protein sequence ID" value="URI10192.1"/>
    <property type="molecule type" value="Genomic_DNA"/>
</dbReference>
<dbReference type="PIRSF" id="PIRSF017082">
    <property type="entry name" value="YflP"/>
    <property type="match status" value="1"/>
</dbReference>
<dbReference type="InterPro" id="IPR042100">
    <property type="entry name" value="Bug_dom1"/>
</dbReference>
<dbReference type="RefSeq" id="WP_250198397.1">
    <property type="nucleotide sequence ID" value="NZ_CP097636.1"/>
</dbReference>
<dbReference type="PANTHER" id="PTHR42928">
    <property type="entry name" value="TRICARBOXYLATE-BINDING PROTEIN"/>
    <property type="match status" value="1"/>
</dbReference>
<evidence type="ECO:0000256" key="1">
    <source>
        <dbReference type="ARBA" id="ARBA00006987"/>
    </source>
</evidence>
<organism evidence="2 3">
    <name type="scientific">Aquincola tertiaricarbonis</name>
    <dbReference type="NCBI Taxonomy" id="391953"/>
    <lineage>
        <taxon>Bacteria</taxon>
        <taxon>Pseudomonadati</taxon>
        <taxon>Pseudomonadota</taxon>
        <taxon>Betaproteobacteria</taxon>
        <taxon>Burkholderiales</taxon>
        <taxon>Sphaerotilaceae</taxon>
        <taxon>Aquincola</taxon>
    </lineage>
</organism>
<sequence>MKSFHHPLSSSGLDRRQWLKSAAAGCAAAGLPMALQAQVAYPRGPVTLLVPFPPGGLLDSVARIVAPSLGQSLGQPLVVENKPGSGGNIGAAAVAKAAADGQTLLLASPALTISPAIYDKLAYAPDDLVPVASLGSLPNVLLVPASSPARTVKDLLDQLKAKPGAYSYASNGNGTSLHLSMELLKFKTKTFALHVPYRGSGPAMTALISGDVQLMFDNLPPALAHIQSGRVRALAVTSARRSSVLPDVPTLQEAGVPDFDVTAWFGLMAPKGTPTATLRRLEADSAKAIAQADVAEALRKQGIEPQFQDASAFGQRLARERKQWQSVVDYAKIKMDS</sequence>
<dbReference type="Pfam" id="PF03401">
    <property type="entry name" value="TctC"/>
    <property type="match status" value="1"/>
</dbReference>
<evidence type="ECO:0000313" key="3">
    <source>
        <dbReference type="Proteomes" id="UP001056201"/>
    </source>
</evidence>
<name>A0ABY4SA04_AQUTE</name>
<dbReference type="PROSITE" id="PS51318">
    <property type="entry name" value="TAT"/>
    <property type="match status" value="1"/>
</dbReference>
<dbReference type="PANTHER" id="PTHR42928:SF5">
    <property type="entry name" value="BLR1237 PROTEIN"/>
    <property type="match status" value="1"/>
</dbReference>
<accession>A0ABY4SA04</accession>
<dbReference type="InterPro" id="IPR006311">
    <property type="entry name" value="TAT_signal"/>
</dbReference>
<reference evidence="2" key="1">
    <citation type="submission" date="2022-05" db="EMBL/GenBank/DDBJ databases">
        <title>An RpoN-dependent PEP-CTERM gene is involved in floc formation of an Aquincola tertiaricarbonis strain.</title>
        <authorList>
            <person name="Qiu D."/>
            <person name="Xia M."/>
        </authorList>
    </citation>
    <scope>NUCLEOTIDE SEQUENCE</scope>
    <source>
        <strain evidence="2">RN12</strain>
    </source>
</reference>
<dbReference type="Gene3D" id="3.40.190.150">
    <property type="entry name" value="Bordetella uptake gene, domain 1"/>
    <property type="match status" value="1"/>
</dbReference>